<feature type="domain" description="Yeast cell wall synthesis Kre9/Knh1-like N-terminal" evidence="3">
    <location>
        <begin position="26"/>
        <end position="68"/>
    </location>
</feature>
<feature type="chain" id="PRO_5004085575" evidence="2">
    <location>
        <begin position="17"/>
        <end position="112"/>
    </location>
</feature>
<evidence type="ECO:0000256" key="1">
    <source>
        <dbReference type="ARBA" id="ARBA00022729"/>
    </source>
</evidence>
<organism evidence="4 5">
    <name type="scientific">Eutypa lata (strain UCR-EL1)</name>
    <name type="common">Grapevine dieback disease fungus</name>
    <name type="synonym">Eutypa armeniacae</name>
    <dbReference type="NCBI Taxonomy" id="1287681"/>
    <lineage>
        <taxon>Eukaryota</taxon>
        <taxon>Fungi</taxon>
        <taxon>Dikarya</taxon>
        <taxon>Ascomycota</taxon>
        <taxon>Pezizomycotina</taxon>
        <taxon>Sordariomycetes</taxon>
        <taxon>Xylariomycetidae</taxon>
        <taxon>Xylariales</taxon>
        <taxon>Diatrypaceae</taxon>
        <taxon>Eutypa</taxon>
    </lineage>
</organism>
<dbReference type="Pfam" id="PF10342">
    <property type="entry name" value="Kre9_KNH"/>
    <property type="match status" value="1"/>
</dbReference>
<dbReference type="AlphaFoldDB" id="M7TGH7"/>
<feature type="signal peptide" evidence="2">
    <location>
        <begin position="1"/>
        <end position="16"/>
    </location>
</feature>
<dbReference type="KEGG" id="ela:UCREL1_7188"/>
<proteinExistence type="predicted"/>
<dbReference type="HOGENOM" id="CLU_2145852_0_0_1"/>
<reference evidence="5" key="1">
    <citation type="journal article" date="2013" name="Genome Announc.">
        <title>Draft genome sequence of the grapevine dieback fungus Eutypa lata UCR-EL1.</title>
        <authorList>
            <person name="Blanco-Ulate B."/>
            <person name="Rolshausen P.E."/>
            <person name="Cantu D."/>
        </authorList>
    </citation>
    <scope>NUCLEOTIDE SEQUENCE [LARGE SCALE GENOMIC DNA]</scope>
    <source>
        <strain evidence="5">UCR-EL1</strain>
    </source>
</reference>
<evidence type="ECO:0000259" key="3">
    <source>
        <dbReference type="Pfam" id="PF10342"/>
    </source>
</evidence>
<protein>
    <submittedName>
        <fullName evidence="4">Putative extracellular matrix protein</fullName>
    </submittedName>
</protein>
<evidence type="ECO:0000313" key="5">
    <source>
        <dbReference type="Proteomes" id="UP000012174"/>
    </source>
</evidence>
<dbReference type="InterPro" id="IPR018466">
    <property type="entry name" value="Kre9/Knh1-like_N"/>
</dbReference>
<dbReference type="OrthoDB" id="5589325at2759"/>
<keyword evidence="5" id="KW-1185">Reference proteome</keyword>
<dbReference type="Proteomes" id="UP000012174">
    <property type="component" value="Unassembled WGS sequence"/>
</dbReference>
<evidence type="ECO:0000313" key="4">
    <source>
        <dbReference type="EMBL" id="EMR65830.1"/>
    </source>
</evidence>
<keyword evidence="1 2" id="KW-0732">Signal</keyword>
<name>M7TGH7_EUTLA</name>
<accession>M7TGH7</accession>
<sequence length="112" mass="12492">MKFIVSSLVLAGMAYAKVALTNSDFSDIEAGSPFEITWADAVGPVTITLKSGPSDNLADVAQITCGRPNWRELLLDSLSQPGPKRPVRIGDQRWHRYQLQRAVRCRGWFRFA</sequence>
<gene>
    <name evidence="4" type="ORF">UCREL1_7188</name>
</gene>
<dbReference type="EMBL" id="KB706780">
    <property type="protein sequence ID" value="EMR65830.1"/>
    <property type="molecule type" value="Genomic_DNA"/>
</dbReference>
<evidence type="ECO:0000256" key="2">
    <source>
        <dbReference type="SAM" id="SignalP"/>
    </source>
</evidence>